<gene>
    <name evidence="2" type="ORF">BDV25DRAFT_153180</name>
</gene>
<accession>A0A5N6TXI2</accession>
<evidence type="ECO:0000256" key="1">
    <source>
        <dbReference type="SAM" id="MobiDB-lite"/>
    </source>
</evidence>
<sequence length="183" mass="20536">MDPLLLCGNRSISKLSMDDRSFDEKEIVGPSLYGPQYGISRVTRDNEGRQPGAQARKRTVVAGENSLSIGQVDLSPPTKHHTRVRSPDTLPISDQSMIMTNRCSFMNSPPPFHAENSSGQKTIPIPPLFHPLKTRYPPPILESPLFRRSNLSNQYYVPGVWPRIFSAPHNQVEFITQARLDSI</sequence>
<evidence type="ECO:0000313" key="3">
    <source>
        <dbReference type="Proteomes" id="UP000325780"/>
    </source>
</evidence>
<name>A0A5N6TXI2_ASPAV</name>
<organism evidence="2 3">
    <name type="scientific">Aspergillus avenaceus</name>
    <dbReference type="NCBI Taxonomy" id="36643"/>
    <lineage>
        <taxon>Eukaryota</taxon>
        <taxon>Fungi</taxon>
        <taxon>Dikarya</taxon>
        <taxon>Ascomycota</taxon>
        <taxon>Pezizomycotina</taxon>
        <taxon>Eurotiomycetes</taxon>
        <taxon>Eurotiomycetidae</taxon>
        <taxon>Eurotiales</taxon>
        <taxon>Aspergillaceae</taxon>
        <taxon>Aspergillus</taxon>
        <taxon>Aspergillus subgen. Circumdati</taxon>
    </lineage>
</organism>
<keyword evidence="3" id="KW-1185">Reference proteome</keyword>
<feature type="region of interest" description="Disordered" evidence="1">
    <location>
        <begin position="69"/>
        <end position="88"/>
    </location>
</feature>
<reference evidence="2 3" key="1">
    <citation type="submission" date="2019-04" db="EMBL/GenBank/DDBJ databases">
        <title>Friends and foes A comparative genomics study of 23 Aspergillus species from section Flavi.</title>
        <authorList>
            <consortium name="DOE Joint Genome Institute"/>
            <person name="Kjaerbolling I."/>
            <person name="Vesth T."/>
            <person name="Frisvad J.C."/>
            <person name="Nybo J.L."/>
            <person name="Theobald S."/>
            <person name="Kildgaard S."/>
            <person name="Isbrandt T."/>
            <person name="Kuo A."/>
            <person name="Sato A."/>
            <person name="Lyhne E.K."/>
            <person name="Kogle M.E."/>
            <person name="Wiebenga A."/>
            <person name="Kun R.S."/>
            <person name="Lubbers R.J."/>
            <person name="Makela M.R."/>
            <person name="Barry K."/>
            <person name="Chovatia M."/>
            <person name="Clum A."/>
            <person name="Daum C."/>
            <person name="Haridas S."/>
            <person name="He G."/>
            <person name="LaButti K."/>
            <person name="Lipzen A."/>
            <person name="Mondo S."/>
            <person name="Riley R."/>
            <person name="Salamov A."/>
            <person name="Simmons B.A."/>
            <person name="Magnuson J.K."/>
            <person name="Henrissat B."/>
            <person name="Mortensen U.H."/>
            <person name="Larsen T.O."/>
            <person name="Devries R.P."/>
            <person name="Grigoriev I.V."/>
            <person name="Machida M."/>
            <person name="Baker S.E."/>
            <person name="Andersen M.R."/>
        </authorList>
    </citation>
    <scope>NUCLEOTIDE SEQUENCE [LARGE SCALE GENOMIC DNA]</scope>
    <source>
        <strain evidence="2 3">IBT 18842</strain>
    </source>
</reference>
<dbReference type="Proteomes" id="UP000325780">
    <property type="component" value="Unassembled WGS sequence"/>
</dbReference>
<protein>
    <submittedName>
        <fullName evidence="2">Uncharacterized protein</fullName>
    </submittedName>
</protein>
<dbReference type="AlphaFoldDB" id="A0A5N6TXI2"/>
<proteinExistence type="predicted"/>
<dbReference type="EMBL" id="ML742078">
    <property type="protein sequence ID" value="KAE8151092.1"/>
    <property type="molecule type" value="Genomic_DNA"/>
</dbReference>
<evidence type="ECO:0000313" key="2">
    <source>
        <dbReference type="EMBL" id="KAE8151092.1"/>
    </source>
</evidence>